<proteinExistence type="predicted"/>
<evidence type="ECO:0000313" key="3">
    <source>
        <dbReference type="Proteomes" id="UP000832097"/>
    </source>
</evidence>
<evidence type="ECO:0000256" key="1">
    <source>
        <dbReference type="SAM" id="MobiDB-lite"/>
    </source>
</evidence>
<keyword evidence="3" id="KW-1185">Reference proteome</keyword>
<sequence length="102" mass="11466">MLISKARTPARVNPGRRNHLPKGRHRSMPAILPFSRTGECWDFRRFRAAYEKHCAEQNVEPLPVMIAPDTLYGEGVAGPTSRYLGFIALMIEAAEIPDALDF</sequence>
<feature type="region of interest" description="Disordered" evidence="1">
    <location>
        <begin position="1"/>
        <end position="26"/>
    </location>
</feature>
<accession>A0ABY4BW09</accession>
<dbReference type="Proteomes" id="UP000832097">
    <property type="component" value="Chromosome"/>
</dbReference>
<dbReference type="RefSeq" id="WP_243554055.1">
    <property type="nucleotide sequence ID" value="NZ_CP094528.1"/>
</dbReference>
<protein>
    <submittedName>
        <fullName evidence="2">Uncharacterized protein</fullName>
    </submittedName>
</protein>
<reference evidence="2 3" key="1">
    <citation type="submission" date="2022-03" db="EMBL/GenBank/DDBJ databases">
        <title>Mucilaginibacter sp. isolated from the gut of Protaetia brevitarsis seulensis larvae.</title>
        <authorList>
            <person name="Won M."/>
            <person name="Kim S.-J."/>
            <person name="Kwon S.-W."/>
        </authorList>
    </citation>
    <scope>NUCLEOTIDE SEQUENCE [LARGE SCALE GENOMIC DNA]</scope>
    <source>
        <strain evidence="2 3">CFWR-12</strain>
    </source>
</reference>
<name>A0ABY4BW09_9MICO</name>
<dbReference type="EMBL" id="CP094528">
    <property type="protein sequence ID" value="UOE43089.1"/>
    <property type="molecule type" value="Genomic_DNA"/>
</dbReference>
<feature type="compositionally biased region" description="Basic residues" evidence="1">
    <location>
        <begin position="14"/>
        <end position="26"/>
    </location>
</feature>
<gene>
    <name evidence="2" type="ORF">MTO99_12930</name>
</gene>
<organism evidence="2 3">
    <name type="scientific">Agromyces larvae</name>
    <dbReference type="NCBI Taxonomy" id="2929802"/>
    <lineage>
        <taxon>Bacteria</taxon>
        <taxon>Bacillati</taxon>
        <taxon>Actinomycetota</taxon>
        <taxon>Actinomycetes</taxon>
        <taxon>Micrococcales</taxon>
        <taxon>Microbacteriaceae</taxon>
        <taxon>Agromyces</taxon>
    </lineage>
</organism>
<evidence type="ECO:0000313" key="2">
    <source>
        <dbReference type="EMBL" id="UOE43089.1"/>
    </source>
</evidence>